<evidence type="ECO:0000313" key="2">
    <source>
        <dbReference type="Proteomes" id="UP000789524"/>
    </source>
</evidence>
<dbReference type="OrthoDB" id="61870at2759"/>
<keyword evidence="2" id="KW-1185">Reference proteome</keyword>
<dbReference type="EMBL" id="CAKASE010000050">
    <property type="protein sequence ID" value="CAG9564151.1"/>
    <property type="molecule type" value="Genomic_DNA"/>
</dbReference>
<comment type="caution">
    <text evidence="1">The sequence shown here is derived from an EMBL/GenBank/DDBJ whole genome shotgun (WGS) entry which is preliminary data.</text>
</comment>
<dbReference type="Gene3D" id="3.40.630.30">
    <property type="match status" value="1"/>
</dbReference>
<gene>
    <name evidence="1" type="ORF">DCHRY22_LOCUS5174</name>
</gene>
<protein>
    <submittedName>
        <fullName evidence="1">(African queen) hypothetical protein</fullName>
    </submittedName>
</protein>
<evidence type="ECO:0000313" key="1">
    <source>
        <dbReference type="EMBL" id="CAG9564151.1"/>
    </source>
</evidence>
<organism evidence="1 2">
    <name type="scientific">Danaus chrysippus</name>
    <name type="common">African queen</name>
    <dbReference type="NCBI Taxonomy" id="151541"/>
    <lineage>
        <taxon>Eukaryota</taxon>
        <taxon>Metazoa</taxon>
        <taxon>Ecdysozoa</taxon>
        <taxon>Arthropoda</taxon>
        <taxon>Hexapoda</taxon>
        <taxon>Insecta</taxon>
        <taxon>Pterygota</taxon>
        <taxon>Neoptera</taxon>
        <taxon>Endopterygota</taxon>
        <taxon>Lepidoptera</taxon>
        <taxon>Glossata</taxon>
        <taxon>Ditrysia</taxon>
        <taxon>Papilionoidea</taxon>
        <taxon>Nymphalidae</taxon>
        <taxon>Danainae</taxon>
        <taxon>Danaini</taxon>
        <taxon>Danaina</taxon>
        <taxon>Danaus</taxon>
        <taxon>Anosia</taxon>
    </lineage>
</organism>
<reference evidence="1" key="1">
    <citation type="submission" date="2021-09" db="EMBL/GenBank/DDBJ databases">
        <authorList>
            <person name="Martin H S."/>
        </authorList>
    </citation>
    <scope>NUCLEOTIDE SEQUENCE</scope>
</reference>
<proteinExistence type="predicted"/>
<dbReference type="AlphaFoldDB" id="A0A8J2QS04"/>
<dbReference type="Proteomes" id="UP000789524">
    <property type="component" value="Unassembled WGS sequence"/>
</dbReference>
<sequence>MLDRLKLVPIQKWPEIRSLLKLYLPRSIAGLNFLETREEIEKLGYDYKAKVYCPDGDASNGIVALNVKDKLYEVNIQCPKDDTRELEEALRTTKVIDWTRDIKLIYTQNHVMQCMMKVIRDKNIAIQQVIPSVTFVKYNNDPLFDVR</sequence>
<name>A0A8J2QS04_9NEOP</name>
<accession>A0A8J2QS04</accession>